<gene>
    <name evidence="3" type="primary">csgA_1</name>
    <name evidence="2" type="ORF">SBX37_16860</name>
    <name evidence="3" type="ORF">VIM7927_02088</name>
</gene>
<sequence>METVLITGASRGIGLELARQFKSRGYKVIATYRGTPSAALARLADNEQVQLVELEVTDNQAIARLGDELKGICIDILINNAGIIGPERQRVDAMNCQGWLDTFAVNTIAPFMVSTTLLANLKLAENPRIITISSNMGALSEDATGMYAYRSSKAAVNKVMKGLALELRGQGITVCPVEPGWVRTDMGGPSATLSAHECAADIAELAHSLTLKQSGKFFTWQGKERSW</sequence>
<dbReference type="CDD" id="cd05325">
    <property type="entry name" value="carb_red_sniffer_like_SDR_c"/>
    <property type="match status" value="1"/>
</dbReference>
<dbReference type="Proteomes" id="UP000196125">
    <property type="component" value="Unassembled WGS sequence"/>
</dbReference>
<dbReference type="PANTHER" id="PTHR45458:SF1">
    <property type="entry name" value="SHORT CHAIN DEHYDROGENASE"/>
    <property type="match status" value="1"/>
</dbReference>
<dbReference type="PRINTS" id="PR00081">
    <property type="entry name" value="GDHRDH"/>
</dbReference>
<dbReference type="SUPFAM" id="SSF51735">
    <property type="entry name" value="NAD(P)-binding Rossmann-fold domains"/>
    <property type="match status" value="1"/>
</dbReference>
<proteinExistence type="inferred from homology"/>
<dbReference type="PRINTS" id="PR00080">
    <property type="entry name" value="SDRFAMILY"/>
</dbReference>
<reference evidence="2 5" key="2">
    <citation type="submission" date="2023-11" db="EMBL/GenBank/DDBJ databases">
        <title>Plant-associative lifestyle of Vibrio porteresiae and its evolutionary dynamics.</title>
        <authorList>
            <person name="Rameshkumar N."/>
            <person name="Kirti K."/>
        </authorList>
    </citation>
    <scope>NUCLEOTIDE SEQUENCE [LARGE SCALE GENOMIC DNA]</scope>
    <source>
        <strain evidence="2 5">MSSRF38</strain>
    </source>
</reference>
<dbReference type="EMBL" id="FXXI01000003">
    <property type="protein sequence ID" value="SMS00817.1"/>
    <property type="molecule type" value="Genomic_DNA"/>
</dbReference>
<comment type="similarity">
    <text evidence="1">Belongs to the short-chain dehydrogenases/reductases (SDR) family.</text>
</comment>
<organism evidence="3 4">
    <name type="scientific">Vibrio mangrovi</name>
    <dbReference type="NCBI Taxonomy" id="474394"/>
    <lineage>
        <taxon>Bacteria</taxon>
        <taxon>Pseudomonadati</taxon>
        <taxon>Pseudomonadota</taxon>
        <taxon>Gammaproteobacteria</taxon>
        <taxon>Vibrionales</taxon>
        <taxon>Vibrionaceae</taxon>
        <taxon>Vibrio</taxon>
    </lineage>
</organism>
<dbReference type="Pfam" id="PF00106">
    <property type="entry name" value="adh_short"/>
    <property type="match status" value="1"/>
</dbReference>
<dbReference type="AlphaFoldDB" id="A0A1Y6IT38"/>
<name>A0A1Y6IT38_9VIBR</name>
<dbReference type="InterPro" id="IPR036291">
    <property type="entry name" value="NAD(P)-bd_dom_sf"/>
</dbReference>
<dbReference type="Gene3D" id="3.40.50.720">
    <property type="entry name" value="NAD(P)-binding Rossmann-like Domain"/>
    <property type="match status" value="1"/>
</dbReference>
<dbReference type="InterPro" id="IPR052184">
    <property type="entry name" value="SDR_enzymes"/>
</dbReference>
<dbReference type="InterPro" id="IPR002347">
    <property type="entry name" value="SDR_fam"/>
</dbReference>
<dbReference type="RefSeq" id="WP_087480874.1">
    <property type="nucleotide sequence ID" value="NZ_AP024884.1"/>
</dbReference>
<evidence type="ECO:0000313" key="2">
    <source>
        <dbReference type="EMBL" id="MDW6004529.1"/>
    </source>
</evidence>
<dbReference type="Proteomes" id="UP001283366">
    <property type="component" value="Unassembled WGS sequence"/>
</dbReference>
<evidence type="ECO:0000256" key="1">
    <source>
        <dbReference type="RuleBase" id="RU000363"/>
    </source>
</evidence>
<reference evidence="3 4" key="1">
    <citation type="submission" date="2017-05" db="EMBL/GenBank/DDBJ databases">
        <authorList>
            <person name="Song R."/>
            <person name="Chenine A.L."/>
            <person name="Ruprecht R.M."/>
        </authorList>
    </citation>
    <scope>NUCLEOTIDE SEQUENCE [LARGE SCALE GENOMIC DNA]</scope>
    <source>
        <strain evidence="3 4">CECT 7927</strain>
    </source>
</reference>
<evidence type="ECO:0000313" key="5">
    <source>
        <dbReference type="Proteomes" id="UP001283366"/>
    </source>
</evidence>
<accession>A0A1Y6IT38</accession>
<dbReference type="OrthoDB" id="5786478at2"/>
<evidence type="ECO:0000313" key="3">
    <source>
        <dbReference type="EMBL" id="SMS00817.1"/>
    </source>
</evidence>
<protein>
    <submittedName>
        <fullName evidence="3">C-factor</fullName>
    </submittedName>
    <submittedName>
        <fullName evidence="2">SDR family oxidoreductase</fullName>
    </submittedName>
</protein>
<evidence type="ECO:0000313" key="4">
    <source>
        <dbReference type="Proteomes" id="UP000196125"/>
    </source>
</evidence>
<dbReference type="EMBL" id="JAWRCO010000002">
    <property type="protein sequence ID" value="MDW6004529.1"/>
    <property type="molecule type" value="Genomic_DNA"/>
</dbReference>
<dbReference type="PANTHER" id="PTHR45458">
    <property type="entry name" value="SHORT-CHAIN DEHYDROGENASE/REDUCTASE SDR"/>
    <property type="match status" value="1"/>
</dbReference>
<keyword evidence="5" id="KW-1185">Reference proteome</keyword>
<dbReference type="GO" id="GO:0016616">
    <property type="term" value="F:oxidoreductase activity, acting on the CH-OH group of donors, NAD or NADP as acceptor"/>
    <property type="evidence" value="ECO:0007669"/>
    <property type="project" value="TreeGrafter"/>
</dbReference>